<keyword evidence="1" id="KW-0732">Signal</keyword>
<dbReference type="Gene3D" id="2.30.40.10">
    <property type="entry name" value="Urease, subunit C, domain 1"/>
    <property type="match status" value="1"/>
</dbReference>
<dbReference type="SUPFAM" id="SSF51338">
    <property type="entry name" value="Composite domain of metallo-dependent hydrolases"/>
    <property type="match status" value="1"/>
</dbReference>
<dbReference type="AlphaFoldDB" id="A0A0D6MHN4"/>
<comment type="caution">
    <text evidence="3">The sequence shown here is derived from an EMBL/GenBank/DDBJ whole genome shotgun (WGS) entry which is preliminary data.</text>
</comment>
<gene>
    <name evidence="3" type="ORF">Tasa_002_038</name>
</gene>
<dbReference type="STRING" id="1231623.Tasa_002_038"/>
<keyword evidence="3" id="KW-0378">Hydrolase</keyword>
<dbReference type="Pfam" id="PF01979">
    <property type="entry name" value="Amidohydro_1"/>
    <property type="match status" value="1"/>
</dbReference>
<dbReference type="InterPro" id="IPR032466">
    <property type="entry name" value="Metal_Hydrolase"/>
</dbReference>
<dbReference type="GO" id="GO:0016810">
    <property type="term" value="F:hydrolase activity, acting on carbon-nitrogen (but not peptide) bonds"/>
    <property type="evidence" value="ECO:0007669"/>
    <property type="project" value="InterPro"/>
</dbReference>
<organism evidence="3 4">
    <name type="scientific">Tanticharoenia sakaeratensis NBRC 103193</name>
    <dbReference type="NCBI Taxonomy" id="1231623"/>
    <lineage>
        <taxon>Bacteria</taxon>
        <taxon>Pseudomonadati</taxon>
        <taxon>Pseudomonadota</taxon>
        <taxon>Alphaproteobacteria</taxon>
        <taxon>Acetobacterales</taxon>
        <taxon>Acetobacteraceae</taxon>
        <taxon>Tanticharoenia</taxon>
    </lineage>
</organism>
<evidence type="ECO:0000313" key="3">
    <source>
        <dbReference type="EMBL" id="GAN52758.1"/>
    </source>
</evidence>
<dbReference type="InterPro" id="IPR006311">
    <property type="entry name" value="TAT_signal"/>
</dbReference>
<dbReference type="PANTHER" id="PTHR43135">
    <property type="entry name" value="ALPHA-D-RIBOSE 1-METHYLPHOSPHONATE 5-TRIPHOSPHATE DIPHOSPHATASE"/>
    <property type="match status" value="1"/>
</dbReference>
<feature type="domain" description="Amidohydrolase-related" evidence="2">
    <location>
        <begin position="95"/>
        <end position="467"/>
    </location>
</feature>
<evidence type="ECO:0000256" key="1">
    <source>
        <dbReference type="SAM" id="SignalP"/>
    </source>
</evidence>
<dbReference type="InterPro" id="IPR006680">
    <property type="entry name" value="Amidohydro-rel"/>
</dbReference>
<proteinExistence type="predicted"/>
<reference evidence="3 4" key="1">
    <citation type="submission" date="2012-10" db="EMBL/GenBank/DDBJ databases">
        <title>Genome sequencing of Tanticharoenia sakaeratensis NBRC 103193.</title>
        <authorList>
            <person name="Azuma Y."/>
            <person name="Hadano H."/>
            <person name="Hirakawa H."/>
            <person name="Matsushita K."/>
        </authorList>
    </citation>
    <scope>NUCLEOTIDE SEQUENCE [LARGE SCALE GENOMIC DNA]</scope>
    <source>
        <strain evidence="3 4">NBRC 103193</strain>
    </source>
</reference>
<dbReference type="InterPro" id="IPR011059">
    <property type="entry name" value="Metal-dep_hydrolase_composite"/>
</dbReference>
<dbReference type="Proteomes" id="UP000032679">
    <property type="component" value="Unassembled WGS sequence"/>
</dbReference>
<dbReference type="PROSITE" id="PS51318">
    <property type="entry name" value="TAT"/>
    <property type="match status" value="1"/>
</dbReference>
<evidence type="ECO:0000313" key="4">
    <source>
        <dbReference type="Proteomes" id="UP000032679"/>
    </source>
</evidence>
<feature type="signal peptide" evidence="1">
    <location>
        <begin position="1"/>
        <end position="31"/>
    </location>
</feature>
<dbReference type="Gene3D" id="3.20.20.140">
    <property type="entry name" value="Metal-dependent hydrolases"/>
    <property type="match status" value="1"/>
</dbReference>
<evidence type="ECO:0000259" key="2">
    <source>
        <dbReference type="Pfam" id="PF01979"/>
    </source>
</evidence>
<sequence length="472" mass="50671">MMIDRTMHPSARRRLLAAVLCAAATIPAALAQTSPVPAAAGEVLFEHARLIDGTGATAKPDMAVLVRDGAIVSVMSQSEASRVSGAKVVDLSGKTLLPGLISDHSHTGLVSGTQVGSNNYTRENILAALRQYTQYGVLTVMSLGLNKSPLFDQLRREQHAGQNPGADLFGVDQGISAPNGIPPANTFHITDDQIFRPGTPDEARHDVDTMIDEGTDVVKLWVDDFRNDVVGAKGYPKLSPEIYKAAIDEAHRRHVRVAVHIHDLAVAKSVVAAGADILAHGVRDKPVDQALIDAMRAHDTWYIATLDLDEANYVFALHPEWLNNPFLTRGLSPELRAQFADPAWRARTLAAATTPASRYAVSVNQHNLLRLYRAGIKIGFGTDSGAAPTRVPGFAEHRELALTVGAGLTPLQAITLATGHAAALIGLNDRGIIAPGRRADLLIVDGTPDRQILDIDRVAQVWQRGTLVYHAD</sequence>
<dbReference type="EMBL" id="BALE01000002">
    <property type="protein sequence ID" value="GAN52758.1"/>
    <property type="molecule type" value="Genomic_DNA"/>
</dbReference>
<dbReference type="SUPFAM" id="SSF51556">
    <property type="entry name" value="Metallo-dependent hydrolases"/>
    <property type="match status" value="1"/>
</dbReference>
<keyword evidence="4" id="KW-1185">Reference proteome</keyword>
<dbReference type="InterPro" id="IPR051781">
    <property type="entry name" value="Metallo-dep_Hydrolase"/>
</dbReference>
<protein>
    <submittedName>
        <fullName evidence="3">Amidohydrolase</fullName>
    </submittedName>
</protein>
<dbReference type="PANTHER" id="PTHR43135:SF3">
    <property type="entry name" value="ALPHA-D-RIBOSE 1-METHYLPHOSPHONATE 5-TRIPHOSPHATE DIPHOSPHATASE"/>
    <property type="match status" value="1"/>
</dbReference>
<accession>A0A0D6MHN4</accession>
<name>A0A0D6MHN4_9PROT</name>
<feature type="chain" id="PRO_5002307828" evidence="1">
    <location>
        <begin position="32"/>
        <end position="472"/>
    </location>
</feature>